<reference evidence="3 4" key="1">
    <citation type="journal article" date="2011" name="J. Bacteriol.">
        <title>Genome sequence of Halorhabdus tiamatea, the first archaeon isolated from a deep-sea anoxic brine lake.</title>
        <authorList>
            <person name="Antunes A."/>
            <person name="Alam I."/>
            <person name="Bajic V.B."/>
            <person name="Stingl U."/>
        </authorList>
    </citation>
    <scope>NUCLEOTIDE SEQUENCE [LARGE SCALE GENOMIC DNA]</scope>
    <source>
        <strain evidence="3 4">SARL4B</strain>
    </source>
</reference>
<dbReference type="Pfam" id="PF18480">
    <property type="entry name" value="DUF5615"/>
    <property type="match status" value="1"/>
</dbReference>
<keyword evidence="5" id="KW-1185">Reference proteome</keyword>
<dbReference type="Proteomes" id="UP000015381">
    <property type="component" value="Chromosome I"/>
</dbReference>
<evidence type="ECO:0000313" key="4">
    <source>
        <dbReference type="Proteomes" id="UP000003861"/>
    </source>
</evidence>
<dbReference type="STRING" id="1033806.HTIA_1036"/>
<dbReference type="EMBL" id="AFNT02000037">
    <property type="protein sequence ID" value="ERJ05308.1"/>
    <property type="molecule type" value="Genomic_DNA"/>
</dbReference>
<feature type="domain" description="DUF5615" evidence="1">
    <location>
        <begin position="3"/>
        <end position="111"/>
    </location>
</feature>
<gene>
    <name evidence="3" type="ORF">HLRTI_002697</name>
    <name evidence="2" type="ORF">HTIA_1036</name>
</gene>
<dbReference type="EMBL" id="HF571520">
    <property type="protein sequence ID" value="CCQ33174.1"/>
    <property type="molecule type" value="Genomic_DNA"/>
</dbReference>
<dbReference type="InterPro" id="IPR041049">
    <property type="entry name" value="DUF5615"/>
</dbReference>
<dbReference type="RefSeq" id="WP_008527195.1">
    <property type="nucleotide sequence ID" value="NC_021921.1"/>
</dbReference>
<dbReference type="Proteomes" id="UP000003861">
    <property type="component" value="Unassembled WGS sequence"/>
</dbReference>
<proteinExistence type="predicted"/>
<name>F7PM73_9EURY</name>
<protein>
    <recommendedName>
        <fullName evidence="1">DUF5615 domain-containing protein</fullName>
    </recommendedName>
</protein>
<dbReference type="GeneID" id="79193816"/>
<organism evidence="3 4">
    <name type="scientific">Halorhabdus tiamatea SARL4B</name>
    <dbReference type="NCBI Taxonomy" id="1033806"/>
    <lineage>
        <taxon>Archaea</taxon>
        <taxon>Methanobacteriati</taxon>
        <taxon>Methanobacteriota</taxon>
        <taxon>Stenosarchaea group</taxon>
        <taxon>Halobacteria</taxon>
        <taxon>Halobacteriales</taxon>
        <taxon>Haloarculaceae</taxon>
        <taxon>Halorhabdus</taxon>
    </lineage>
</organism>
<dbReference type="OrthoDB" id="209779at2157"/>
<dbReference type="HOGENOM" id="CLU_2044369_0_0_2"/>
<dbReference type="KEGG" id="hti:HTIA_1036"/>
<dbReference type="AlphaFoldDB" id="F7PM73"/>
<evidence type="ECO:0000313" key="5">
    <source>
        <dbReference type="Proteomes" id="UP000015381"/>
    </source>
</evidence>
<dbReference type="PATRIC" id="fig|1033806.12.peg.1027"/>
<reference evidence="2 5" key="3">
    <citation type="journal article" date="2014" name="Environ. Microbiol.">
        <title>Halorhabdus tiamatea: proteogenomics and glycosidase activity measurements identify the first cultivated euryarchaeon from a deep-sea anoxic brine lake as potential polysaccharide degrader.</title>
        <authorList>
            <person name="Werner J."/>
            <person name="Ferrer M."/>
            <person name="Michel G."/>
            <person name="Mann A.J."/>
            <person name="Huang S."/>
            <person name="Juarez S."/>
            <person name="Ciordia S."/>
            <person name="Albar J.P."/>
            <person name="Alcaide M."/>
            <person name="La Cono V."/>
            <person name="Yakimov M.M."/>
            <person name="Antunes A."/>
            <person name="Taborda M."/>
            <person name="Da Costa M.S."/>
            <person name="Amann R.I."/>
            <person name="Gloeckner F.O."/>
            <person name="Golyshina O.V."/>
            <person name="Golyshin P.N."/>
            <person name="Teeling H."/>
        </authorList>
    </citation>
    <scope>NUCLEOTIDE SEQUENCE [LARGE SCALE GENOMIC DNA]</scope>
    <source>
        <strain evidence="5">SARL4B</strain>
        <strain evidence="2">Type strain: SARL4B</strain>
    </source>
</reference>
<reference evidence="3 4" key="2">
    <citation type="journal article" date="2013" name="PLoS ONE">
        <title>INDIGO - INtegrated Data Warehouse of MIcrobial GenOmes with Examples from the Red Sea Extremophiles.</title>
        <authorList>
            <person name="Alam I."/>
            <person name="Antunes A."/>
            <person name="Kamau A.A."/>
            <person name="Ba Alawi W."/>
            <person name="Kalkatawi M."/>
            <person name="Stingl U."/>
            <person name="Bajic V.B."/>
        </authorList>
    </citation>
    <scope>NUCLEOTIDE SEQUENCE [LARGE SCALE GENOMIC DNA]</scope>
    <source>
        <strain evidence="3 4">SARL4B</strain>
    </source>
</reference>
<evidence type="ECO:0000259" key="1">
    <source>
        <dbReference type="Pfam" id="PF18480"/>
    </source>
</evidence>
<evidence type="ECO:0000313" key="3">
    <source>
        <dbReference type="EMBL" id="ERJ05308.1"/>
    </source>
</evidence>
<sequence>MSQLLLDEHVSRICEHVLRDRGFDVSQAKDRFGEYTTDEELLQWCDRNDVVLVSNNARDFELLHRKTDHAGLLIYYDQSLPDDDPEGFARTVEEVFEQYGAEELRDEYVEIDTWYEWLQD</sequence>
<evidence type="ECO:0000313" key="2">
    <source>
        <dbReference type="EMBL" id="CCQ33174.1"/>
    </source>
</evidence>
<accession>F7PM73</accession>
<dbReference type="eggNOG" id="arCOG07904">
    <property type="taxonomic scope" value="Archaea"/>
</dbReference>